<name>A0A023G0X0_AMBTT</name>
<accession>A0A023G0X0</accession>
<reference evidence="2" key="1">
    <citation type="submission" date="2014-03" db="EMBL/GenBank/DDBJ databases">
        <title>The sialotranscriptome of Amblyomma triste, Amblyomma parvum and Amblyomma cajennense ticks, uncovered by 454-based RNA-seq.</title>
        <authorList>
            <person name="Garcia G.R."/>
            <person name="Gardinassi L.G."/>
            <person name="Ribeiro J.M."/>
            <person name="Anatriello E."/>
            <person name="Ferreira B.R."/>
            <person name="Moreira H.N."/>
            <person name="Mafra C."/>
            <person name="Olegario M.M."/>
            <person name="Szabo P.J."/>
            <person name="Miranda-Santos I.K."/>
            <person name="Maruyama S.R."/>
        </authorList>
    </citation>
    <scope>NUCLEOTIDE SEQUENCE</scope>
    <source>
        <strain evidence="2">Mato Grasso do Sul</strain>
        <tissue evidence="2">Salivary glands</tissue>
    </source>
</reference>
<protein>
    <submittedName>
        <fullName evidence="2">Putative secreted protein</fullName>
    </submittedName>
</protein>
<organism evidence="2">
    <name type="scientific">Amblyomma triste</name>
    <name type="common">Neotropical tick</name>
    <dbReference type="NCBI Taxonomy" id="251400"/>
    <lineage>
        <taxon>Eukaryota</taxon>
        <taxon>Metazoa</taxon>
        <taxon>Ecdysozoa</taxon>
        <taxon>Arthropoda</taxon>
        <taxon>Chelicerata</taxon>
        <taxon>Arachnida</taxon>
        <taxon>Acari</taxon>
        <taxon>Parasitiformes</taxon>
        <taxon>Ixodida</taxon>
        <taxon>Ixodoidea</taxon>
        <taxon>Ixodidae</taxon>
        <taxon>Amblyomminae</taxon>
        <taxon>Amblyomma</taxon>
    </lineage>
</organism>
<dbReference type="EMBL" id="GBBM01008064">
    <property type="protein sequence ID" value="JAC27354.1"/>
    <property type="molecule type" value="mRNA"/>
</dbReference>
<keyword evidence="1" id="KW-0732">Signal</keyword>
<dbReference type="AlphaFoldDB" id="A0A023G0X0"/>
<dbReference type="PROSITE" id="PS51257">
    <property type="entry name" value="PROKAR_LIPOPROTEIN"/>
    <property type="match status" value="1"/>
</dbReference>
<feature type="signal peptide" evidence="1">
    <location>
        <begin position="1"/>
        <end position="19"/>
    </location>
</feature>
<feature type="chain" id="PRO_5001521478" evidence="1">
    <location>
        <begin position="20"/>
        <end position="70"/>
    </location>
</feature>
<evidence type="ECO:0000313" key="2">
    <source>
        <dbReference type="EMBL" id="JAC27354.1"/>
    </source>
</evidence>
<evidence type="ECO:0000256" key="1">
    <source>
        <dbReference type="SAM" id="SignalP"/>
    </source>
</evidence>
<proteinExistence type="evidence at transcript level"/>
<sequence>MWQRHLCPVILCILTAVQGGVTPFFSVSGCSHQFLLFLWIVHMQRCFFVLLLHETLPLFNSIKTNLFGYT</sequence>